<dbReference type="PRINTS" id="PR00421">
    <property type="entry name" value="THIOREDOXIN"/>
</dbReference>
<dbReference type="EMBL" id="MZXV01000019">
    <property type="protein sequence ID" value="PZV38647.1"/>
    <property type="molecule type" value="Genomic_DNA"/>
</dbReference>
<evidence type="ECO:0000256" key="7">
    <source>
        <dbReference type="SAM" id="MobiDB-lite"/>
    </source>
</evidence>
<comment type="similarity">
    <text evidence="1">Belongs to the thioredoxin family.</text>
</comment>
<name>A0A2W7C6Z5_9HYPH</name>
<dbReference type="PROSITE" id="PS51352">
    <property type="entry name" value="THIOREDOXIN_2"/>
    <property type="match status" value="1"/>
</dbReference>
<evidence type="ECO:0000256" key="6">
    <source>
        <dbReference type="NCBIfam" id="TIGR01068"/>
    </source>
</evidence>
<dbReference type="Pfam" id="PF14561">
    <property type="entry name" value="TPR_20"/>
    <property type="match status" value="1"/>
</dbReference>
<dbReference type="InterPro" id="IPR011990">
    <property type="entry name" value="TPR-like_helical_dom_sf"/>
</dbReference>
<accession>A0A2W7C6Z5</accession>
<evidence type="ECO:0000259" key="8">
    <source>
        <dbReference type="PROSITE" id="PS51352"/>
    </source>
</evidence>
<dbReference type="Pfam" id="PF00085">
    <property type="entry name" value="Thioredoxin"/>
    <property type="match status" value="1"/>
</dbReference>
<dbReference type="GO" id="GO:0045454">
    <property type="term" value="P:cell redox homeostasis"/>
    <property type="evidence" value="ECO:0007669"/>
    <property type="project" value="TreeGrafter"/>
</dbReference>
<dbReference type="AlphaFoldDB" id="A0A2W7C6Z5"/>
<dbReference type="InterPro" id="IPR036249">
    <property type="entry name" value="Thioredoxin-like_sf"/>
</dbReference>
<dbReference type="OrthoDB" id="9790390at2"/>
<dbReference type="SUPFAM" id="SSF48452">
    <property type="entry name" value="TPR-like"/>
    <property type="match status" value="1"/>
</dbReference>
<dbReference type="GO" id="GO:0015035">
    <property type="term" value="F:protein-disulfide reductase activity"/>
    <property type="evidence" value="ECO:0007669"/>
    <property type="project" value="UniProtKB-UniRule"/>
</dbReference>
<evidence type="ECO:0000256" key="1">
    <source>
        <dbReference type="ARBA" id="ARBA00008987"/>
    </source>
</evidence>
<dbReference type="CDD" id="cd02947">
    <property type="entry name" value="TRX_family"/>
    <property type="match status" value="1"/>
</dbReference>
<dbReference type="RefSeq" id="WP_111544063.1">
    <property type="nucleotide sequence ID" value="NZ_JBHLYT010000033.1"/>
</dbReference>
<dbReference type="GO" id="GO:0006950">
    <property type="term" value="P:response to stress"/>
    <property type="evidence" value="ECO:0007669"/>
    <property type="project" value="UniProtKB-ARBA"/>
</dbReference>
<protein>
    <recommendedName>
        <fullName evidence="6">Thioredoxin</fullName>
    </recommendedName>
</protein>
<comment type="caution">
    <text evidence="9">The sequence shown here is derived from an EMBL/GenBank/DDBJ whole genome shotgun (WGS) entry which is preliminary data.</text>
</comment>
<evidence type="ECO:0000256" key="4">
    <source>
        <dbReference type="ARBA" id="ARBA00023157"/>
    </source>
</evidence>
<dbReference type="InterPro" id="IPR017937">
    <property type="entry name" value="Thioredoxin_CS"/>
</dbReference>
<dbReference type="PANTHER" id="PTHR45663:SF11">
    <property type="entry name" value="GEO12009P1"/>
    <property type="match status" value="1"/>
</dbReference>
<dbReference type="Proteomes" id="UP000248616">
    <property type="component" value="Unassembled WGS sequence"/>
</dbReference>
<dbReference type="Gene3D" id="3.40.30.10">
    <property type="entry name" value="Glutaredoxin"/>
    <property type="match status" value="1"/>
</dbReference>
<keyword evidence="3" id="KW-0249">Electron transport</keyword>
<evidence type="ECO:0000256" key="2">
    <source>
        <dbReference type="ARBA" id="ARBA00022448"/>
    </source>
</evidence>
<dbReference type="GO" id="GO:0005829">
    <property type="term" value="C:cytosol"/>
    <property type="evidence" value="ECO:0007669"/>
    <property type="project" value="TreeGrafter"/>
</dbReference>
<evidence type="ECO:0000313" key="10">
    <source>
        <dbReference type="Proteomes" id="UP000248616"/>
    </source>
</evidence>
<dbReference type="InterPro" id="IPR005746">
    <property type="entry name" value="Thioredoxin"/>
</dbReference>
<dbReference type="InterPro" id="IPR013766">
    <property type="entry name" value="Thioredoxin_domain"/>
</dbReference>
<dbReference type="PROSITE" id="PS00194">
    <property type="entry name" value="THIOREDOXIN_1"/>
    <property type="match status" value="1"/>
</dbReference>
<dbReference type="SUPFAM" id="SSF52833">
    <property type="entry name" value="Thioredoxin-like"/>
    <property type="match status" value="1"/>
</dbReference>
<evidence type="ECO:0000256" key="5">
    <source>
        <dbReference type="ARBA" id="ARBA00023284"/>
    </source>
</evidence>
<evidence type="ECO:0000256" key="3">
    <source>
        <dbReference type="ARBA" id="ARBA00022982"/>
    </source>
</evidence>
<organism evidence="9 10">
    <name type="scientific">Mesorhizobium kowhaii</name>
    <dbReference type="NCBI Taxonomy" id="1300272"/>
    <lineage>
        <taxon>Bacteria</taxon>
        <taxon>Pseudomonadati</taxon>
        <taxon>Pseudomonadota</taxon>
        <taxon>Alphaproteobacteria</taxon>
        <taxon>Hyphomicrobiales</taxon>
        <taxon>Phyllobacteriaceae</taxon>
        <taxon>Mesorhizobium</taxon>
    </lineage>
</organism>
<sequence length="334" mass="34695">MSDNNPFGSNGGQYSTTVQYGGTGAPRAKVALGEAPPAPAAPGATDVIKDTTTAAFAADVIQESRRQPVLVDFWAPWCGPCKQLTPQLEKAVKAAGGKVKLVKMNIDDHPSIAGQLGIQSIPAVIAFKDGQPVDGFMGAIPESQIAEFITKVGGKGNGAPPVAEALAAAAEAREAGDMQTAADIYDAILAQAPDTVEAIGGLGDLMFEAGDIEGAEALLATAPEAKKDAPPLAALRAKMALAAQAAALGNPAEFERRLTENPKDHQARFDLAMIQNANGDRTAAADNLLAIIKADRAWNEDGARTQLLQLFEAWGMTDEATLAARRKLSALLFS</sequence>
<dbReference type="Pfam" id="PF14559">
    <property type="entry name" value="TPR_19"/>
    <property type="match status" value="1"/>
</dbReference>
<keyword evidence="2" id="KW-0813">Transport</keyword>
<dbReference type="NCBIfam" id="TIGR01068">
    <property type="entry name" value="thioredoxin"/>
    <property type="match status" value="1"/>
</dbReference>
<keyword evidence="5" id="KW-0676">Redox-active center</keyword>
<dbReference type="Gene3D" id="1.25.40.10">
    <property type="entry name" value="Tetratricopeptide repeat domain"/>
    <property type="match status" value="2"/>
</dbReference>
<dbReference type="PANTHER" id="PTHR45663">
    <property type="entry name" value="GEO12009P1"/>
    <property type="match status" value="1"/>
</dbReference>
<proteinExistence type="inferred from homology"/>
<keyword evidence="4" id="KW-1015">Disulfide bond</keyword>
<evidence type="ECO:0000313" key="9">
    <source>
        <dbReference type="EMBL" id="PZV38647.1"/>
    </source>
</evidence>
<feature type="domain" description="Thioredoxin" evidence="8">
    <location>
        <begin position="30"/>
        <end position="154"/>
    </location>
</feature>
<reference evidence="10" key="1">
    <citation type="submission" date="2017-03" db="EMBL/GenBank/DDBJ databases">
        <authorList>
            <person name="Safronova V.I."/>
            <person name="Sazanova A.L."/>
            <person name="Chirak E.R."/>
        </authorList>
    </citation>
    <scope>NUCLEOTIDE SEQUENCE [LARGE SCALE GENOMIC DNA]</scope>
    <source>
        <strain evidence="10">Ach-343</strain>
    </source>
</reference>
<dbReference type="FunFam" id="3.40.30.10:FF:000001">
    <property type="entry name" value="Thioredoxin"/>
    <property type="match status" value="1"/>
</dbReference>
<gene>
    <name evidence="9" type="ORF">B5V02_09905</name>
</gene>
<feature type="region of interest" description="Disordered" evidence="7">
    <location>
        <begin position="1"/>
        <end position="20"/>
    </location>
</feature>
<keyword evidence="10" id="KW-1185">Reference proteome</keyword>